<feature type="domain" description="Replication protein A 70 kDa DNA-binding subunit B/D first OB fold" evidence="1">
    <location>
        <begin position="10"/>
        <end position="106"/>
    </location>
</feature>
<accession>A0AAV3R2S7</accession>
<dbReference type="Pfam" id="PF02721">
    <property type="entry name" value="DUF223"/>
    <property type="match status" value="1"/>
</dbReference>
<protein>
    <recommendedName>
        <fullName evidence="1">Replication protein A 70 kDa DNA-binding subunit B/D first OB fold domain-containing protein</fullName>
    </recommendedName>
</protein>
<name>A0AAV3R2S7_LITER</name>
<evidence type="ECO:0000313" key="2">
    <source>
        <dbReference type="EMBL" id="GAA0170169.1"/>
    </source>
</evidence>
<keyword evidence="3" id="KW-1185">Reference proteome</keyword>
<dbReference type="InterPro" id="IPR012340">
    <property type="entry name" value="NA-bd_OB-fold"/>
</dbReference>
<comment type="caution">
    <text evidence="2">The sequence shown here is derived from an EMBL/GenBank/DDBJ whole genome shotgun (WGS) entry which is preliminary data.</text>
</comment>
<dbReference type="InterPro" id="IPR003871">
    <property type="entry name" value="RFA1B/D_OB_1st"/>
</dbReference>
<dbReference type="PANTHER" id="PTHR47165">
    <property type="entry name" value="OS03G0429900 PROTEIN"/>
    <property type="match status" value="1"/>
</dbReference>
<sequence length="217" mass="24873">MGQTNLLIPQVKVETRSWTSRVTIIEHIPIMTCGNGKKLKRYVLTDDEGNEIAATVFLEHVRFITPVIHLFNVYDITNAQVRFVPSQYRIINNQYHWVLQRDTLIRPVLDHNPNLRYFFDNLTPYSMVVKKSVGDINNIDIVGAIIDFEEPTIVNTVNGLKNIQRFTFIDIEKIPLTVTLSEEMPKIVGPILEEAANKMSIVVVKRLSFASYKGKCI</sequence>
<dbReference type="SUPFAM" id="SSF50249">
    <property type="entry name" value="Nucleic acid-binding proteins"/>
    <property type="match status" value="1"/>
</dbReference>
<dbReference type="Gene3D" id="2.40.50.140">
    <property type="entry name" value="Nucleic acid-binding proteins"/>
    <property type="match status" value="1"/>
</dbReference>
<gene>
    <name evidence="2" type="ORF">LIER_40906</name>
</gene>
<dbReference type="PANTHER" id="PTHR47165:SF4">
    <property type="entry name" value="OS03G0429900 PROTEIN"/>
    <property type="match status" value="1"/>
</dbReference>
<dbReference type="AlphaFoldDB" id="A0AAV3R2S7"/>
<evidence type="ECO:0000313" key="3">
    <source>
        <dbReference type="Proteomes" id="UP001454036"/>
    </source>
</evidence>
<proteinExistence type="predicted"/>
<reference evidence="2 3" key="1">
    <citation type="submission" date="2024-01" db="EMBL/GenBank/DDBJ databases">
        <title>The complete chloroplast genome sequence of Lithospermum erythrorhizon: insights into the phylogenetic relationship among Boraginaceae species and the maternal lineages of purple gromwells.</title>
        <authorList>
            <person name="Okada T."/>
            <person name="Watanabe K."/>
        </authorList>
    </citation>
    <scope>NUCLEOTIDE SEQUENCE [LARGE SCALE GENOMIC DNA]</scope>
</reference>
<organism evidence="2 3">
    <name type="scientific">Lithospermum erythrorhizon</name>
    <name type="common">Purple gromwell</name>
    <name type="synonym">Lithospermum officinale var. erythrorhizon</name>
    <dbReference type="NCBI Taxonomy" id="34254"/>
    <lineage>
        <taxon>Eukaryota</taxon>
        <taxon>Viridiplantae</taxon>
        <taxon>Streptophyta</taxon>
        <taxon>Embryophyta</taxon>
        <taxon>Tracheophyta</taxon>
        <taxon>Spermatophyta</taxon>
        <taxon>Magnoliopsida</taxon>
        <taxon>eudicotyledons</taxon>
        <taxon>Gunneridae</taxon>
        <taxon>Pentapetalae</taxon>
        <taxon>asterids</taxon>
        <taxon>lamiids</taxon>
        <taxon>Boraginales</taxon>
        <taxon>Boraginaceae</taxon>
        <taxon>Boraginoideae</taxon>
        <taxon>Lithospermeae</taxon>
        <taxon>Lithospermum</taxon>
    </lineage>
</organism>
<dbReference type="EMBL" id="BAABME010024410">
    <property type="protein sequence ID" value="GAA0170169.1"/>
    <property type="molecule type" value="Genomic_DNA"/>
</dbReference>
<evidence type="ECO:0000259" key="1">
    <source>
        <dbReference type="Pfam" id="PF02721"/>
    </source>
</evidence>
<dbReference type="Proteomes" id="UP001454036">
    <property type="component" value="Unassembled WGS sequence"/>
</dbReference>